<dbReference type="AlphaFoldDB" id="A0A9W8AZS6"/>
<dbReference type="SUPFAM" id="SSF53448">
    <property type="entry name" value="Nucleotide-diphospho-sugar transferases"/>
    <property type="match status" value="1"/>
</dbReference>
<dbReference type="InterPro" id="IPR029044">
    <property type="entry name" value="Nucleotide-diphossugar_trans"/>
</dbReference>
<evidence type="ECO:0000256" key="5">
    <source>
        <dbReference type="ARBA" id="ARBA00022917"/>
    </source>
</evidence>
<dbReference type="GO" id="GO:0003743">
    <property type="term" value="F:translation initiation factor activity"/>
    <property type="evidence" value="ECO:0007669"/>
    <property type="project" value="UniProtKB-KW"/>
</dbReference>
<reference evidence="8" key="1">
    <citation type="submission" date="2022-07" db="EMBL/GenBank/DDBJ databases">
        <title>Phylogenomic reconstructions and comparative analyses of Kickxellomycotina fungi.</title>
        <authorList>
            <person name="Reynolds N.K."/>
            <person name="Stajich J.E."/>
            <person name="Barry K."/>
            <person name="Grigoriev I.V."/>
            <person name="Crous P."/>
            <person name="Smith M.E."/>
        </authorList>
    </citation>
    <scope>NUCLEOTIDE SEQUENCE</scope>
    <source>
        <strain evidence="8">RSA 567</strain>
    </source>
</reference>
<dbReference type="InterPro" id="IPR056764">
    <property type="entry name" value="LbH_EIF2B3/5"/>
</dbReference>
<keyword evidence="3" id="KW-0963">Cytoplasm</keyword>
<organism evidence="8 9">
    <name type="scientific">Dimargaris verticillata</name>
    <dbReference type="NCBI Taxonomy" id="2761393"/>
    <lineage>
        <taxon>Eukaryota</taxon>
        <taxon>Fungi</taxon>
        <taxon>Fungi incertae sedis</taxon>
        <taxon>Zoopagomycota</taxon>
        <taxon>Kickxellomycotina</taxon>
        <taxon>Dimargaritomycetes</taxon>
        <taxon>Dimargaritales</taxon>
        <taxon>Dimargaritaceae</taxon>
        <taxon>Dimargaris</taxon>
    </lineage>
</organism>
<dbReference type="Gene3D" id="3.90.550.10">
    <property type="entry name" value="Spore Coat Polysaccharide Biosynthesis Protein SpsA, Chain A"/>
    <property type="match status" value="1"/>
</dbReference>
<comment type="subunit">
    <text evidence="6">Component of the translation initiation factor 2B (eIF2B) complex which is a heterodecamer of two sets of five different subunits: alpha, beta, gamma, delta and epsilon. Subunits alpha, beta and delta comprise a regulatory subcomplex and subunits epsilon and gamma comprise a catalytic subcomplex. Within the complex, the hexameric regulatory complex resides at the center, with the two heterodimeric catalytic subcomplexes bound on opposite sides.</text>
</comment>
<dbReference type="PANTHER" id="PTHR45887">
    <property type="entry name" value="TRANSLATION INITIATION FACTOR EIF-2B SUBUNIT EPSILON"/>
    <property type="match status" value="1"/>
</dbReference>
<dbReference type="GO" id="GO:0005851">
    <property type="term" value="C:eukaryotic translation initiation factor 2B complex"/>
    <property type="evidence" value="ECO:0007669"/>
    <property type="project" value="TreeGrafter"/>
</dbReference>
<feature type="domain" description="EIF2B subunit epsilon/gamma LbH" evidence="7">
    <location>
        <begin position="239"/>
        <end position="309"/>
    </location>
</feature>
<comment type="subcellular location">
    <subcellularLocation>
        <location evidence="1">Cytoplasm</location>
        <location evidence="1">Cytosol</location>
    </subcellularLocation>
</comment>
<evidence type="ECO:0000256" key="6">
    <source>
        <dbReference type="ARBA" id="ARBA00046432"/>
    </source>
</evidence>
<dbReference type="OrthoDB" id="424572at2759"/>
<evidence type="ECO:0000313" key="9">
    <source>
        <dbReference type="Proteomes" id="UP001151582"/>
    </source>
</evidence>
<evidence type="ECO:0000256" key="4">
    <source>
        <dbReference type="ARBA" id="ARBA00022540"/>
    </source>
</evidence>
<gene>
    <name evidence="8" type="primary">GCD6</name>
    <name evidence="8" type="ORF">H4R34_004896</name>
</gene>
<evidence type="ECO:0000256" key="3">
    <source>
        <dbReference type="ARBA" id="ARBA00022490"/>
    </source>
</evidence>
<dbReference type="InterPro" id="IPR011004">
    <property type="entry name" value="Trimer_LpxA-like_sf"/>
</dbReference>
<evidence type="ECO:0000256" key="1">
    <source>
        <dbReference type="ARBA" id="ARBA00004514"/>
    </source>
</evidence>
<dbReference type="GO" id="GO:0031369">
    <property type="term" value="F:translation initiation factor binding"/>
    <property type="evidence" value="ECO:0007669"/>
    <property type="project" value="TreeGrafter"/>
</dbReference>
<dbReference type="Gene3D" id="2.160.10.10">
    <property type="entry name" value="Hexapeptide repeat proteins"/>
    <property type="match status" value="1"/>
</dbReference>
<evidence type="ECO:0000256" key="2">
    <source>
        <dbReference type="ARBA" id="ARBA00007878"/>
    </source>
</evidence>
<keyword evidence="5" id="KW-0648">Protein biosynthesis</keyword>
<dbReference type="EMBL" id="JANBQB010000725">
    <property type="protein sequence ID" value="KAJ1973973.1"/>
    <property type="molecule type" value="Genomic_DNA"/>
</dbReference>
<comment type="similarity">
    <text evidence="2">Belongs to the eIF-2B gamma/epsilon subunits family.</text>
</comment>
<evidence type="ECO:0000259" key="7">
    <source>
        <dbReference type="Pfam" id="PF25084"/>
    </source>
</evidence>
<sequence>MAWEPISRCSKWSGTQSPFEVHTIFSQEALSVGDVLRELDTKSLVRTDFILIQGDVVANMDLAKALEAHKDRKTEDKNSIMTMVVKEASPDHQTRGHQDAIYAINPASQQCVHFVPSRQGLTTAKSISLSVELLAKHPELELRYDLMDCQIDICSVEVPALFTENFDYQDIRRDFVPGILGSEVLDSTFYVYPITSEYAARASSGQLYDAISRDVISRWTFPMVPDCNLLEDDQYTHQRNLVYKATNVILARTSHLQCNVVIGSRSVVGEHATIAHSVIGRNCRIGNHVTIEGAYLLDGTVVKDGCQIR</sequence>
<dbReference type="Proteomes" id="UP001151582">
    <property type="component" value="Unassembled WGS sequence"/>
</dbReference>
<keyword evidence="4 8" id="KW-0396">Initiation factor</keyword>
<name>A0A9W8AZS6_9FUNG</name>
<dbReference type="GO" id="GO:0005085">
    <property type="term" value="F:guanyl-nucleotide exchange factor activity"/>
    <property type="evidence" value="ECO:0007669"/>
    <property type="project" value="TreeGrafter"/>
</dbReference>
<dbReference type="SUPFAM" id="SSF51161">
    <property type="entry name" value="Trimeric LpxA-like enzymes"/>
    <property type="match status" value="1"/>
</dbReference>
<evidence type="ECO:0000313" key="8">
    <source>
        <dbReference type="EMBL" id="KAJ1973973.1"/>
    </source>
</evidence>
<protein>
    <submittedName>
        <fullName evidence="8">Translation initiation factor eIF-2B epsilon subunit, GEF</fullName>
    </submittedName>
</protein>
<accession>A0A9W8AZS6</accession>
<feature type="non-terminal residue" evidence="8">
    <location>
        <position position="309"/>
    </location>
</feature>
<dbReference type="PANTHER" id="PTHR45887:SF1">
    <property type="entry name" value="TRANSLATION INITIATION FACTOR EIF-2B SUBUNIT EPSILON"/>
    <property type="match status" value="1"/>
</dbReference>
<comment type="caution">
    <text evidence="8">The sequence shown here is derived from an EMBL/GenBank/DDBJ whole genome shotgun (WGS) entry which is preliminary data.</text>
</comment>
<proteinExistence type="inferred from homology"/>
<dbReference type="Pfam" id="PF25084">
    <property type="entry name" value="LbH_EIF2B"/>
    <property type="match status" value="1"/>
</dbReference>
<keyword evidence="9" id="KW-1185">Reference proteome</keyword>
<dbReference type="InterPro" id="IPR051956">
    <property type="entry name" value="eIF2B_epsilon"/>
</dbReference>